<evidence type="ECO:0000313" key="1">
    <source>
        <dbReference type="EMBL" id="KAI3780256.1"/>
    </source>
</evidence>
<proteinExistence type="predicted"/>
<sequence length="116" mass="13588">MDSSILSKTWMAKETAVSLDTALRYPRMENTKAAQYLIKNKLMEQPVQVNGDNNAVDGETGYNRPLVTDCAKKFFVEYQNCRWSNRHRRCGETDDVEEKRRPLEADRKWRSEADRN</sequence>
<accession>A0ACB9GB12</accession>
<dbReference type="Proteomes" id="UP001055811">
    <property type="component" value="Linkage Group LG02"/>
</dbReference>
<reference evidence="1 2" key="2">
    <citation type="journal article" date="2022" name="Mol. Ecol. Resour.">
        <title>The genomes of chicory, endive, great burdock and yacon provide insights into Asteraceae paleo-polyploidization history and plant inulin production.</title>
        <authorList>
            <person name="Fan W."/>
            <person name="Wang S."/>
            <person name="Wang H."/>
            <person name="Wang A."/>
            <person name="Jiang F."/>
            <person name="Liu H."/>
            <person name="Zhao H."/>
            <person name="Xu D."/>
            <person name="Zhang Y."/>
        </authorList>
    </citation>
    <scope>NUCLEOTIDE SEQUENCE [LARGE SCALE GENOMIC DNA]</scope>
    <source>
        <strain evidence="2">cv. Punajuju</strain>
        <tissue evidence="1">Leaves</tissue>
    </source>
</reference>
<comment type="caution">
    <text evidence="1">The sequence shown here is derived from an EMBL/GenBank/DDBJ whole genome shotgun (WGS) entry which is preliminary data.</text>
</comment>
<keyword evidence="2" id="KW-1185">Reference proteome</keyword>
<evidence type="ECO:0000313" key="2">
    <source>
        <dbReference type="Proteomes" id="UP001055811"/>
    </source>
</evidence>
<dbReference type="EMBL" id="CM042010">
    <property type="protein sequence ID" value="KAI3780256.1"/>
    <property type="molecule type" value="Genomic_DNA"/>
</dbReference>
<protein>
    <submittedName>
        <fullName evidence="1">Uncharacterized protein</fullName>
    </submittedName>
</protein>
<gene>
    <name evidence="1" type="ORF">L2E82_10228</name>
</gene>
<name>A0ACB9GB12_CICIN</name>
<reference evidence="2" key="1">
    <citation type="journal article" date="2022" name="Mol. Ecol. Resour.">
        <title>The genomes of chicory, endive, great burdock and yacon provide insights into Asteraceae palaeo-polyploidization history and plant inulin production.</title>
        <authorList>
            <person name="Fan W."/>
            <person name="Wang S."/>
            <person name="Wang H."/>
            <person name="Wang A."/>
            <person name="Jiang F."/>
            <person name="Liu H."/>
            <person name="Zhao H."/>
            <person name="Xu D."/>
            <person name="Zhang Y."/>
        </authorList>
    </citation>
    <scope>NUCLEOTIDE SEQUENCE [LARGE SCALE GENOMIC DNA]</scope>
    <source>
        <strain evidence="2">cv. Punajuju</strain>
    </source>
</reference>
<organism evidence="1 2">
    <name type="scientific">Cichorium intybus</name>
    <name type="common">Chicory</name>
    <dbReference type="NCBI Taxonomy" id="13427"/>
    <lineage>
        <taxon>Eukaryota</taxon>
        <taxon>Viridiplantae</taxon>
        <taxon>Streptophyta</taxon>
        <taxon>Embryophyta</taxon>
        <taxon>Tracheophyta</taxon>
        <taxon>Spermatophyta</taxon>
        <taxon>Magnoliopsida</taxon>
        <taxon>eudicotyledons</taxon>
        <taxon>Gunneridae</taxon>
        <taxon>Pentapetalae</taxon>
        <taxon>asterids</taxon>
        <taxon>campanulids</taxon>
        <taxon>Asterales</taxon>
        <taxon>Asteraceae</taxon>
        <taxon>Cichorioideae</taxon>
        <taxon>Cichorieae</taxon>
        <taxon>Cichoriinae</taxon>
        <taxon>Cichorium</taxon>
    </lineage>
</organism>